<name>A0A812JYY1_9DINO</name>
<dbReference type="AlphaFoldDB" id="A0A812JYY1"/>
<accession>A0A812JYY1</accession>
<dbReference type="OrthoDB" id="434610at2759"/>
<gene>
    <name evidence="1" type="ORF">SNEC2469_LOCUS2542</name>
</gene>
<organism evidence="1 2">
    <name type="scientific">Symbiodinium necroappetens</name>
    <dbReference type="NCBI Taxonomy" id="1628268"/>
    <lineage>
        <taxon>Eukaryota</taxon>
        <taxon>Sar</taxon>
        <taxon>Alveolata</taxon>
        <taxon>Dinophyceae</taxon>
        <taxon>Suessiales</taxon>
        <taxon>Symbiodiniaceae</taxon>
        <taxon>Symbiodinium</taxon>
    </lineage>
</organism>
<dbReference type="InterPro" id="IPR045865">
    <property type="entry name" value="ACT-like_dom_sf"/>
</dbReference>
<dbReference type="SUPFAM" id="SSF55021">
    <property type="entry name" value="ACT-like"/>
    <property type="match status" value="1"/>
</dbReference>
<protein>
    <recommendedName>
        <fullName evidence="3">ACT domain-containing protein</fullName>
    </recommendedName>
</protein>
<reference evidence="1" key="1">
    <citation type="submission" date="2021-02" db="EMBL/GenBank/DDBJ databases">
        <authorList>
            <person name="Dougan E. K."/>
            <person name="Rhodes N."/>
            <person name="Thang M."/>
            <person name="Chan C."/>
        </authorList>
    </citation>
    <scope>NUCLEOTIDE SEQUENCE</scope>
</reference>
<evidence type="ECO:0000313" key="1">
    <source>
        <dbReference type="EMBL" id="CAE7216783.1"/>
    </source>
</evidence>
<dbReference type="Proteomes" id="UP000601435">
    <property type="component" value="Unassembled WGS sequence"/>
</dbReference>
<dbReference type="CDD" id="cd02116">
    <property type="entry name" value="ACT"/>
    <property type="match status" value="1"/>
</dbReference>
<comment type="caution">
    <text evidence="1">The sequence shown here is derived from an EMBL/GenBank/DDBJ whole genome shotgun (WGS) entry which is preliminary data.</text>
</comment>
<proteinExistence type="predicted"/>
<sequence>MSDLFHTQFPGLVCTVTAGGAVAERKTTATRIAGTIRLFGMDQVGQLAKISEVLHACGMTILNLYVTTGVCDVETCEFVVREGGPLSENVITVAAMNKETFEEEAFRNEVEDASQEVGYAVTSIILEGEKHRPQQLARYYLNRKSFMGEWAKGHTKPSCILAAS</sequence>
<dbReference type="EMBL" id="CAJNJA010006870">
    <property type="protein sequence ID" value="CAE7216783.1"/>
    <property type="molecule type" value="Genomic_DNA"/>
</dbReference>
<evidence type="ECO:0008006" key="3">
    <source>
        <dbReference type="Google" id="ProtNLM"/>
    </source>
</evidence>
<keyword evidence="2" id="KW-1185">Reference proteome</keyword>
<evidence type="ECO:0000313" key="2">
    <source>
        <dbReference type="Proteomes" id="UP000601435"/>
    </source>
</evidence>